<sequence length="92" mass="11087">RDVQVPCLGLKSCPYFKEFQRLARILLLMTDMLDISAKYFEKHDEYYDSFPLILTSFFNRLIESIEKRKYKPFVRGRYGLPIPWLLYVKSLN</sequence>
<evidence type="ECO:0000313" key="2">
    <source>
        <dbReference type="Proteomes" id="UP000789405"/>
    </source>
</evidence>
<dbReference type="EMBL" id="CAJVPY010008022">
    <property type="protein sequence ID" value="CAG8690333.1"/>
    <property type="molecule type" value="Genomic_DNA"/>
</dbReference>
<proteinExistence type="predicted"/>
<dbReference type="AlphaFoldDB" id="A0A9N9EQL7"/>
<protein>
    <submittedName>
        <fullName evidence="1">5730_t:CDS:1</fullName>
    </submittedName>
</protein>
<evidence type="ECO:0000313" key="1">
    <source>
        <dbReference type="EMBL" id="CAG8690333.1"/>
    </source>
</evidence>
<organism evidence="1 2">
    <name type="scientific">Dentiscutata erythropus</name>
    <dbReference type="NCBI Taxonomy" id="1348616"/>
    <lineage>
        <taxon>Eukaryota</taxon>
        <taxon>Fungi</taxon>
        <taxon>Fungi incertae sedis</taxon>
        <taxon>Mucoromycota</taxon>
        <taxon>Glomeromycotina</taxon>
        <taxon>Glomeromycetes</taxon>
        <taxon>Diversisporales</taxon>
        <taxon>Gigasporaceae</taxon>
        <taxon>Dentiscutata</taxon>
    </lineage>
</organism>
<reference evidence="1" key="1">
    <citation type="submission" date="2021-06" db="EMBL/GenBank/DDBJ databases">
        <authorList>
            <person name="Kallberg Y."/>
            <person name="Tangrot J."/>
            <person name="Rosling A."/>
        </authorList>
    </citation>
    <scope>NUCLEOTIDE SEQUENCE</scope>
    <source>
        <strain evidence="1">MA453B</strain>
    </source>
</reference>
<gene>
    <name evidence="1" type="ORF">DERYTH_LOCUS12332</name>
</gene>
<feature type="non-terminal residue" evidence="1">
    <location>
        <position position="92"/>
    </location>
</feature>
<dbReference type="Proteomes" id="UP000789405">
    <property type="component" value="Unassembled WGS sequence"/>
</dbReference>
<name>A0A9N9EQL7_9GLOM</name>
<accession>A0A9N9EQL7</accession>
<keyword evidence="2" id="KW-1185">Reference proteome</keyword>
<comment type="caution">
    <text evidence="1">The sequence shown here is derived from an EMBL/GenBank/DDBJ whole genome shotgun (WGS) entry which is preliminary data.</text>
</comment>